<feature type="coiled-coil region" evidence="6">
    <location>
        <begin position="142"/>
        <end position="169"/>
    </location>
</feature>
<organism evidence="7 8">
    <name type="scientific">Lactococcus petauri</name>
    <dbReference type="NCBI Taxonomy" id="1940789"/>
    <lineage>
        <taxon>Bacteria</taxon>
        <taxon>Bacillati</taxon>
        <taxon>Bacillota</taxon>
        <taxon>Bacilli</taxon>
        <taxon>Lactobacillales</taxon>
        <taxon>Streptococcaceae</taxon>
        <taxon>Lactococcus</taxon>
    </lineage>
</organism>
<dbReference type="AlphaFoldDB" id="A0A252CFB2"/>
<comment type="caution">
    <text evidence="7">The sequence shown here is derived from an EMBL/GenBank/DDBJ whole genome shotgun (WGS) entry which is preliminary data.</text>
</comment>
<dbReference type="PROSITE" id="PS00092">
    <property type="entry name" value="N6_MTASE"/>
    <property type="match status" value="1"/>
</dbReference>
<evidence type="ECO:0000256" key="3">
    <source>
        <dbReference type="ARBA" id="ARBA00022679"/>
    </source>
</evidence>
<protein>
    <recommendedName>
        <fullName evidence="1">site-specific DNA-methyltransferase (adenine-specific)</fullName>
        <ecNumber evidence="1">2.1.1.72</ecNumber>
    </recommendedName>
</protein>
<dbReference type="InterPro" id="IPR012327">
    <property type="entry name" value="MeTrfase_D12"/>
</dbReference>
<dbReference type="Pfam" id="PF02086">
    <property type="entry name" value="MethyltransfD12"/>
    <property type="match status" value="1"/>
</dbReference>
<name>A0A252CFB2_9LACT</name>
<evidence type="ECO:0000256" key="1">
    <source>
        <dbReference type="ARBA" id="ARBA00011900"/>
    </source>
</evidence>
<dbReference type="GO" id="GO:0009307">
    <property type="term" value="P:DNA restriction-modification system"/>
    <property type="evidence" value="ECO:0007669"/>
    <property type="project" value="InterPro"/>
</dbReference>
<dbReference type="EMBL" id="MUIZ01000001">
    <property type="protein sequence ID" value="OUK05244.1"/>
    <property type="molecule type" value="Genomic_DNA"/>
</dbReference>
<dbReference type="GO" id="GO:1904047">
    <property type="term" value="F:S-adenosyl-L-methionine binding"/>
    <property type="evidence" value="ECO:0007669"/>
    <property type="project" value="TreeGrafter"/>
</dbReference>
<dbReference type="GO" id="GO:0043565">
    <property type="term" value="F:sequence-specific DNA binding"/>
    <property type="evidence" value="ECO:0007669"/>
    <property type="project" value="TreeGrafter"/>
</dbReference>
<keyword evidence="3 7" id="KW-0808">Transferase</keyword>
<dbReference type="PANTHER" id="PTHR30481:SF4">
    <property type="entry name" value="SITE-SPECIFIC DNA-METHYLTRANSFERASE (ADENINE-SPECIFIC)"/>
    <property type="match status" value="1"/>
</dbReference>
<evidence type="ECO:0000313" key="8">
    <source>
        <dbReference type="Proteomes" id="UP000194606"/>
    </source>
</evidence>
<dbReference type="InterPro" id="IPR002052">
    <property type="entry name" value="DNA_methylase_N6_adenine_CS"/>
</dbReference>
<dbReference type="PANTHER" id="PTHR30481">
    <property type="entry name" value="DNA ADENINE METHYLASE"/>
    <property type="match status" value="1"/>
</dbReference>
<dbReference type="GO" id="GO:0006298">
    <property type="term" value="P:mismatch repair"/>
    <property type="evidence" value="ECO:0007669"/>
    <property type="project" value="TreeGrafter"/>
</dbReference>
<dbReference type="Proteomes" id="UP000194606">
    <property type="component" value="Unassembled WGS sequence"/>
</dbReference>
<dbReference type="GO" id="GO:0009007">
    <property type="term" value="F:site-specific DNA-methyltransferase (adenine-specific) activity"/>
    <property type="evidence" value="ECO:0007669"/>
    <property type="project" value="UniProtKB-EC"/>
</dbReference>
<proteinExistence type="predicted"/>
<evidence type="ECO:0000256" key="6">
    <source>
        <dbReference type="SAM" id="Coils"/>
    </source>
</evidence>
<dbReference type="SUPFAM" id="SSF53335">
    <property type="entry name" value="S-adenosyl-L-methionine-dependent methyltransferases"/>
    <property type="match status" value="1"/>
</dbReference>
<evidence type="ECO:0000256" key="2">
    <source>
        <dbReference type="ARBA" id="ARBA00022603"/>
    </source>
</evidence>
<reference evidence="7 8" key="1">
    <citation type="submission" date="2017-02" db="EMBL/GenBank/DDBJ databases">
        <authorList>
            <person name="Peterson S.W."/>
        </authorList>
    </citation>
    <scope>NUCLEOTIDE SEQUENCE [LARGE SCALE GENOMIC DNA]</scope>
    <source>
        <strain evidence="7">159469</strain>
    </source>
</reference>
<gene>
    <name evidence="7" type="ORF">BZZ03_00570</name>
</gene>
<dbReference type="PRINTS" id="PR00505">
    <property type="entry name" value="D12N6MTFRASE"/>
</dbReference>
<dbReference type="Gene3D" id="3.40.50.150">
    <property type="entry name" value="Vaccinia Virus protein VP39"/>
    <property type="match status" value="2"/>
</dbReference>
<dbReference type="InterPro" id="IPR012263">
    <property type="entry name" value="M_m6A_EcoRV"/>
</dbReference>
<dbReference type="GO" id="GO:0032259">
    <property type="term" value="P:methylation"/>
    <property type="evidence" value="ECO:0007669"/>
    <property type="project" value="UniProtKB-KW"/>
</dbReference>
<keyword evidence="4" id="KW-0949">S-adenosyl-L-methionine</keyword>
<dbReference type="RefSeq" id="WP_086582019.1">
    <property type="nucleotide sequence ID" value="NZ_MUIZ01000001.1"/>
</dbReference>
<dbReference type="InterPro" id="IPR029063">
    <property type="entry name" value="SAM-dependent_MTases_sf"/>
</dbReference>
<dbReference type="EC" id="2.1.1.72" evidence="1"/>
<evidence type="ECO:0000256" key="4">
    <source>
        <dbReference type="ARBA" id="ARBA00022691"/>
    </source>
</evidence>
<comment type="catalytic activity">
    <reaction evidence="5">
        <text>a 2'-deoxyadenosine in DNA + S-adenosyl-L-methionine = an N(6)-methyl-2'-deoxyadenosine in DNA + S-adenosyl-L-homocysteine + H(+)</text>
        <dbReference type="Rhea" id="RHEA:15197"/>
        <dbReference type="Rhea" id="RHEA-COMP:12418"/>
        <dbReference type="Rhea" id="RHEA-COMP:12419"/>
        <dbReference type="ChEBI" id="CHEBI:15378"/>
        <dbReference type="ChEBI" id="CHEBI:57856"/>
        <dbReference type="ChEBI" id="CHEBI:59789"/>
        <dbReference type="ChEBI" id="CHEBI:90615"/>
        <dbReference type="ChEBI" id="CHEBI:90616"/>
        <dbReference type="EC" id="2.1.1.72"/>
    </reaction>
</comment>
<keyword evidence="6" id="KW-0175">Coiled coil</keyword>
<sequence>MKRVLNYPGSKWGSAKIIIDLMPEHKSYLELFAGSLAVFFNKSKDTLETVNDIDGRLVNLWKVMRDRPAELQRAVHMTLYSREEYEMSKEISDNELEDARRMLVRCWFAVGGKTNADVGFKRNISWNGPYNTYEWSELPMRIQQAAERLKDAQIERKDAVELLKEMNDKDTLVYADPPYLHETRKSKHYANEMNYTKHVELLDALKNHKGPVILSGYESDLYNTELKDWWKMTFDQQVGITTKKKRTATEVLWFNFEPSGQMNLFEDMDDFCNI</sequence>
<dbReference type="PIRSF" id="PIRSF000398">
    <property type="entry name" value="M_m6A_EcoRV"/>
    <property type="match status" value="1"/>
</dbReference>
<accession>A0A252CFB2</accession>
<evidence type="ECO:0000313" key="7">
    <source>
        <dbReference type="EMBL" id="OUK05244.1"/>
    </source>
</evidence>
<evidence type="ECO:0000256" key="5">
    <source>
        <dbReference type="ARBA" id="ARBA00047942"/>
    </source>
</evidence>
<keyword evidence="2 7" id="KW-0489">Methyltransferase</keyword>